<keyword evidence="2" id="KW-1185">Reference proteome</keyword>
<evidence type="ECO:0000313" key="1">
    <source>
        <dbReference type="EMBL" id="KAL2650668.1"/>
    </source>
</evidence>
<protein>
    <submittedName>
        <fullName evidence="1">Uncharacterized protein</fullName>
    </submittedName>
</protein>
<reference evidence="1 2" key="1">
    <citation type="submission" date="2024-09" db="EMBL/GenBank/DDBJ databases">
        <title>Chromosome-scale assembly of Riccia fluitans.</title>
        <authorList>
            <person name="Paukszto L."/>
            <person name="Sawicki J."/>
            <person name="Karawczyk K."/>
            <person name="Piernik-Szablinska J."/>
            <person name="Szczecinska M."/>
            <person name="Mazdziarz M."/>
        </authorList>
    </citation>
    <scope>NUCLEOTIDE SEQUENCE [LARGE SCALE GENOMIC DNA]</scope>
    <source>
        <strain evidence="1">Rf_01</strain>
        <tissue evidence="1">Aerial parts of the thallus</tissue>
    </source>
</reference>
<comment type="caution">
    <text evidence="1">The sequence shown here is derived from an EMBL/GenBank/DDBJ whole genome shotgun (WGS) entry which is preliminary data.</text>
</comment>
<sequence>MTNTWSKPKVKAELAPKPPPWMYLLHQGVIKSLNLKEEKLQKYQAWGLEMLLGQEWSYWNPALMEELVKFRDNPDTVLAHYKHHGRITAWMA</sequence>
<accession>A0ABD1ZGV4</accession>
<gene>
    <name evidence="1" type="ORF">R1flu_018796</name>
</gene>
<dbReference type="AlphaFoldDB" id="A0ABD1ZGV4"/>
<organism evidence="1 2">
    <name type="scientific">Riccia fluitans</name>
    <dbReference type="NCBI Taxonomy" id="41844"/>
    <lineage>
        <taxon>Eukaryota</taxon>
        <taxon>Viridiplantae</taxon>
        <taxon>Streptophyta</taxon>
        <taxon>Embryophyta</taxon>
        <taxon>Marchantiophyta</taxon>
        <taxon>Marchantiopsida</taxon>
        <taxon>Marchantiidae</taxon>
        <taxon>Marchantiales</taxon>
        <taxon>Ricciaceae</taxon>
        <taxon>Riccia</taxon>
    </lineage>
</organism>
<proteinExistence type="predicted"/>
<dbReference type="EMBL" id="JBHFFA010000001">
    <property type="protein sequence ID" value="KAL2650668.1"/>
    <property type="molecule type" value="Genomic_DNA"/>
</dbReference>
<evidence type="ECO:0000313" key="2">
    <source>
        <dbReference type="Proteomes" id="UP001605036"/>
    </source>
</evidence>
<dbReference type="Proteomes" id="UP001605036">
    <property type="component" value="Unassembled WGS sequence"/>
</dbReference>
<name>A0ABD1ZGV4_9MARC</name>